<dbReference type="EMBL" id="CP000250">
    <property type="protein sequence ID" value="ABD06927.1"/>
    <property type="molecule type" value="Genomic_DNA"/>
</dbReference>
<dbReference type="HOGENOM" id="CLU_1659388_0_0_5"/>
<keyword evidence="2" id="KW-1185">Reference proteome</keyword>
<name>Q2IXY3_RHOP2</name>
<dbReference type="Proteomes" id="UP000008809">
    <property type="component" value="Chromosome"/>
</dbReference>
<proteinExistence type="predicted"/>
<reference evidence="1 2" key="1">
    <citation type="submission" date="2006-01" db="EMBL/GenBank/DDBJ databases">
        <title>Complete sequence of Rhodopseudomonas palustris HaA2.</title>
        <authorList>
            <consortium name="US DOE Joint Genome Institute"/>
            <person name="Copeland A."/>
            <person name="Lucas S."/>
            <person name="Lapidus A."/>
            <person name="Barry K."/>
            <person name="Detter J.C."/>
            <person name="Glavina T."/>
            <person name="Hammon N."/>
            <person name="Israni S."/>
            <person name="Pitluck S."/>
            <person name="Chain P."/>
            <person name="Malfatti S."/>
            <person name="Shin M."/>
            <person name="Vergez L."/>
            <person name="Schmutz J."/>
            <person name="Larimer F."/>
            <person name="Land M."/>
            <person name="Hauser L."/>
            <person name="Pelletier D.A."/>
            <person name="Kyrpides N."/>
            <person name="Anderson I."/>
            <person name="Oda Y."/>
            <person name="Harwood C.S."/>
            <person name="Richardson P."/>
        </authorList>
    </citation>
    <scope>NUCLEOTIDE SEQUENCE [LARGE SCALE GENOMIC DNA]</scope>
    <source>
        <strain evidence="1 2">HaA2</strain>
    </source>
</reference>
<dbReference type="KEGG" id="rpb:RPB_2222"/>
<gene>
    <name evidence="1" type="ordered locus">RPB_2222</name>
</gene>
<organism evidence="1 2">
    <name type="scientific">Rhodopseudomonas palustris (strain HaA2)</name>
    <dbReference type="NCBI Taxonomy" id="316058"/>
    <lineage>
        <taxon>Bacteria</taxon>
        <taxon>Pseudomonadati</taxon>
        <taxon>Pseudomonadota</taxon>
        <taxon>Alphaproteobacteria</taxon>
        <taxon>Hyphomicrobiales</taxon>
        <taxon>Nitrobacteraceae</taxon>
        <taxon>Rhodopseudomonas</taxon>
    </lineage>
</organism>
<dbReference type="STRING" id="316058.RPB_2222"/>
<sequence length="159" mass="17414">MLMSFPIAARAASAAQDGVLVQMRDALLRWAGRPAEPPIAHNVVPERNETDGNDVLAFPIRGEALLVNLARMLRDRPAAAGQADDPFCLTLSSGRRLRLSIDRDAYVEYHAEDASFQLRIDTAPSRLTLETTDFAMLVKFVSQYRVERSAARGPCGSAS</sequence>
<protein>
    <submittedName>
        <fullName evidence="1">Uncharacterized protein</fullName>
    </submittedName>
</protein>
<dbReference type="eggNOG" id="ENOG5031DJ9">
    <property type="taxonomic scope" value="Bacteria"/>
</dbReference>
<evidence type="ECO:0000313" key="2">
    <source>
        <dbReference type="Proteomes" id="UP000008809"/>
    </source>
</evidence>
<evidence type="ECO:0000313" key="1">
    <source>
        <dbReference type="EMBL" id="ABD06927.1"/>
    </source>
</evidence>
<accession>Q2IXY3</accession>
<dbReference type="AlphaFoldDB" id="Q2IXY3"/>